<dbReference type="InterPro" id="IPR010982">
    <property type="entry name" value="Lambda_DNA-bd_dom_sf"/>
</dbReference>
<name>A0A1J5PTZ5_9ZZZZ</name>
<dbReference type="InterPro" id="IPR001387">
    <property type="entry name" value="Cro/C1-type_HTH"/>
</dbReference>
<evidence type="ECO:0000259" key="1">
    <source>
        <dbReference type="PROSITE" id="PS50943"/>
    </source>
</evidence>
<dbReference type="InterPro" id="IPR014057">
    <property type="entry name" value="HI1420"/>
</dbReference>
<feature type="domain" description="HTH cro/C1-type" evidence="1">
    <location>
        <begin position="64"/>
        <end position="107"/>
    </location>
</feature>
<dbReference type="PANTHER" id="PTHR40275:SF1">
    <property type="entry name" value="SSL7038 PROTEIN"/>
    <property type="match status" value="1"/>
</dbReference>
<dbReference type="NCBIfam" id="TIGR02684">
    <property type="entry name" value="dnstrm_HI1420"/>
    <property type="match status" value="1"/>
</dbReference>
<dbReference type="PROSITE" id="PS50943">
    <property type="entry name" value="HTH_CROC1"/>
    <property type="match status" value="1"/>
</dbReference>
<dbReference type="Gene3D" id="1.10.260.40">
    <property type="entry name" value="lambda repressor-like DNA-binding domains"/>
    <property type="match status" value="1"/>
</dbReference>
<dbReference type="CDD" id="cd00093">
    <property type="entry name" value="HTH_XRE"/>
    <property type="match status" value="1"/>
</dbReference>
<sequence length="109" mass="11563">MTKAISKVVASAPKVTSTVAYDVSEQLRTPEEMAAYLDAWLEEAPEDATGIARALGDIARAKGMTQVARDAGLSRESLYKALGENGNPTFATVLKVARALGVRFHAQVA</sequence>
<comment type="caution">
    <text evidence="2">The sequence shown here is derived from an EMBL/GenBank/DDBJ whole genome shotgun (WGS) entry which is preliminary data.</text>
</comment>
<dbReference type="PANTHER" id="PTHR40275">
    <property type="entry name" value="SSL7038 PROTEIN"/>
    <property type="match status" value="1"/>
</dbReference>
<accession>A0A1J5PTZ5</accession>
<proteinExistence type="predicted"/>
<dbReference type="SUPFAM" id="SSF47413">
    <property type="entry name" value="lambda repressor-like DNA-binding domains"/>
    <property type="match status" value="1"/>
</dbReference>
<organism evidence="2">
    <name type="scientific">mine drainage metagenome</name>
    <dbReference type="NCBI Taxonomy" id="410659"/>
    <lineage>
        <taxon>unclassified sequences</taxon>
        <taxon>metagenomes</taxon>
        <taxon>ecological metagenomes</taxon>
    </lineage>
</organism>
<evidence type="ECO:0000313" key="2">
    <source>
        <dbReference type="EMBL" id="OIQ68755.1"/>
    </source>
</evidence>
<reference evidence="2" key="1">
    <citation type="submission" date="2016-10" db="EMBL/GenBank/DDBJ databases">
        <title>Sequence of Gallionella enrichment culture.</title>
        <authorList>
            <person name="Poehlein A."/>
            <person name="Muehling M."/>
            <person name="Daniel R."/>
        </authorList>
    </citation>
    <scope>NUCLEOTIDE SEQUENCE</scope>
</reference>
<dbReference type="AlphaFoldDB" id="A0A1J5PTZ5"/>
<dbReference type="Pfam" id="PF21716">
    <property type="entry name" value="dnstrm_HI1420"/>
    <property type="match status" value="1"/>
</dbReference>
<gene>
    <name evidence="2" type="ORF">GALL_496470</name>
</gene>
<dbReference type="EMBL" id="MLJW01005123">
    <property type="protein sequence ID" value="OIQ68755.1"/>
    <property type="molecule type" value="Genomic_DNA"/>
</dbReference>
<dbReference type="GO" id="GO:0003677">
    <property type="term" value="F:DNA binding"/>
    <property type="evidence" value="ECO:0007669"/>
    <property type="project" value="InterPro"/>
</dbReference>
<protein>
    <recommendedName>
        <fullName evidence="1">HTH cro/C1-type domain-containing protein</fullName>
    </recommendedName>
</protein>